<evidence type="ECO:0000256" key="1">
    <source>
        <dbReference type="SAM" id="MobiDB-lite"/>
    </source>
</evidence>
<reference evidence="2" key="1">
    <citation type="submission" date="2014-09" db="EMBL/GenBank/DDBJ databases">
        <authorList>
            <person name="Magalhaes I.L.F."/>
            <person name="Oliveira U."/>
            <person name="Santos F.R."/>
            <person name="Vidigal T.H.D.A."/>
            <person name="Brescovit A.D."/>
            <person name="Santos A.J."/>
        </authorList>
    </citation>
    <scope>NUCLEOTIDE SEQUENCE</scope>
    <source>
        <tissue evidence="2">Shoot tissue taken approximately 20 cm above the soil surface</tissue>
    </source>
</reference>
<sequence>MLSLVEKKTRVMPHFTHKKESCTNGGSYPWSKSQKATIF</sequence>
<accession>A0A0A9G3W9</accession>
<feature type="compositionally biased region" description="Polar residues" evidence="1">
    <location>
        <begin position="22"/>
        <end position="39"/>
    </location>
</feature>
<proteinExistence type="predicted"/>
<organism evidence="2">
    <name type="scientific">Arundo donax</name>
    <name type="common">Giant reed</name>
    <name type="synonym">Donax arundinaceus</name>
    <dbReference type="NCBI Taxonomy" id="35708"/>
    <lineage>
        <taxon>Eukaryota</taxon>
        <taxon>Viridiplantae</taxon>
        <taxon>Streptophyta</taxon>
        <taxon>Embryophyta</taxon>
        <taxon>Tracheophyta</taxon>
        <taxon>Spermatophyta</taxon>
        <taxon>Magnoliopsida</taxon>
        <taxon>Liliopsida</taxon>
        <taxon>Poales</taxon>
        <taxon>Poaceae</taxon>
        <taxon>PACMAD clade</taxon>
        <taxon>Arundinoideae</taxon>
        <taxon>Arundineae</taxon>
        <taxon>Arundo</taxon>
    </lineage>
</organism>
<reference evidence="2" key="2">
    <citation type="journal article" date="2015" name="Data Brief">
        <title>Shoot transcriptome of the giant reed, Arundo donax.</title>
        <authorList>
            <person name="Barrero R.A."/>
            <person name="Guerrero F.D."/>
            <person name="Moolhuijzen P."/>
            <person name="Goolsby J.A."/>
            <person name="Tidwell J."/>
            <person name="Bellgard S.E."/>
            <person name="Bellgard M.I."/>
        </authorList>
    </citation>
    <scope>NUCLEOTIDE SEQUENCE</scope>
    <source>
        <tissue evidence="2">Shoot tissue taken approximately 20 cm above the soil surface</tissue>
    </source>
</reference>
<dbReference type="AlphaFoldDB" id="A0A0A9G3W9"/>
<feature type="region of interest" description="Disordered" evidence="1">
    <location>
        <begin position="17"/>
        <end position="39"/>
    </location>
</feature>
<name>A0A0A9G3W9_ARUDO</name>
<evidence type="ECO:0000313" key="2">
    <source>
        <dbReference type="EMBL" id="JAE19192.1"/>
    </source>
</evidence>
<dbReference type="EMBL" id="GBRH01178704">
    <property type="protein sequence ID" value="JAE19192.1"/>
    <property type="molecule type" value="Transcribed_RNA"/>
</dbReference>
<protein>
    <submittedName>
        <fullName evidence="2">Uncharacterized protein</fullName>
    </submittedName>
</protein>